<gene>
    <name evidence="11" type="ORF">VV61_06260</name>
</gene>
<dbReference type="PANTHER" id="PTHR33451:SF3">
    <property type="entry name" value="MALATE-2H(+)_NA(+)-LACTATE ANTIPORTER"/>
    <property type="match status" value="1"/>
</dbReference>
<evidence type="ECO:0000256" key="2">
    <source>
        <dbReference type="ARBA" id="ARBA00022448"/>
    </source>
</evidence>
<evidence type="ECO:0000313" key="11">
    <source>
        <dbReference type="EMBL" id="KKB25674.1"/>
    </source>
</evidence>
<dbReference type="GO" id="GO:0015297">
    <property type="term" value="F:antiporter activity"/>
    <property type="evidence" value="ECO:0007669"/>
    <property type="project" value="UniProtKB-KW"/>
</dbReference>
<dbReference type="Pfam" id="PF03553">
    <property type="entry name" value="Na_H_antiporter"/>
    <property type="match status" value="1"/>
</dbReference>
<dbReference type="InterPro" id="IPR018461">
    <property type="entry name" value="Na/H_Antiport_NhaC-like_C"/>
</dbReference>
<evidence type="ECO:0000256" key="7">
    <source>
        <dbReference type="ARBA" id="ARBA00023136"/>
    </source>
</evidence>
<evidence type="ECO:0000256" key="9">
    <source>
        <dbReference type="SAM" id="Phobius"/>
    </source>
</evidence>
<feature type="domain" description="Na+/H+ antiporter NhaC-like C-terminal" evidence="10">
    <location>
        <begin position="2"/>
        <end position="45"/>
    </location>
</feature>
<comment type="subcellular location">
    <subcellularLocation>
        <location evidence="1">Cell membrane</location>
        <topology evidence="1">Multi-pass membrane protein</topology>
    </subcellularLocation>
</comment>
<evidence type="ECO:0000313" key="12">
    <source>
        <dbReference type="Proteomes" id="UP000033530"/>
    </source>
</evidence>
<dbReference type="Proteomes" id="UP000033530">
    <property type="component" value="Unassembled WGS sequence"/>
</dbReference>
<dbReference type="AlphaFoldDB" id="A0AAJ0JPK9"/>
<dbReference type="InterPro" id="IPR052180">
    <property type="entry name" value="NhaC_Na-H+_Antiporter"/>
</dbReference>
<evidence type="ECO:0000256" key="6">
    <source>
        <dbReference type="ARBA" id="ARBA00022989"/>
    </source>
</evidence>
<comment type="similarity">
    <text evidence="8">Belongs to the NhaC Na(+)/H(+) (TC 2.A.35) antiporter family.</text>
</comment>
<accession>A0AAJ0JPK9</accession>
<keyword evidence="7 9" id="KW-0472">Membrane</keyword>
<feature type="transmembrane region" description="Helical" evidence="9">
    <location>
        <begin position="23"/>
        <end position="45"/>
    </location>
</feature>
<comment type="caution">
    <text evidence="11">The sequence shown here is derived from an EMBL/GenBank/DDBJ whole genome shotgun (WGS) entry which is preliminary data.</text>
</comment>
<keyword evidence="4" id="KW-1003">Cell membrane</keyword>
<sequence length="73" mass="8035">MFVPWNTCGVFIASTLGVTVFEYAPFAILNFLVLIISIIFAYTGFKIVKLPKEDNEGADVRKKAPLPNDADLA</sequence>
<evidence type="ECO:0000256" key="1">
    <source>
        <dbReference type="ARBA" id="ARBA00004651"/>
    </source>
</evidence>
<dbReference type="GO" id="GO:0005886">
    <property type="term" value="C:plasma membrane"/>
    <property type="evidence" value="ECO:0007669"/>
    <property type="project" value="UniProtKB-SubCell"/>
</dbReference>
<keyword evidence="3" id="KW-0050">Antiport</keyword>
<evidence type="ECO:0000256" key="4">
    <source>
        <dbReference type="ARBA" id="ARBA00022475"/>
    </source>
</evidence>
<dbReference type="EMBL" id="LAIU01000003">
    <property type="protein sequence ID" value="KKB25674.1"/>
    <property type="molecule type" value="Genomic_DNA"/>
</dbReference>
<organism evidence="11 12">
    <name type="scientific">Staphylococcus carnosus</name>
    <dbReference type="NCBI Taxonomy" id="1281"/>
    <lineage>
        <taxon>Bacteria</taxon>
        <taxon>Bacillati</taxon>
        <taxon>Bacillota</taxon>
        <taxon>Bacilli</taxon>
        <taxon>Bacillales</taxon>
        <taxon>Staphylococcaceae</taxon>
        <taxon>Staphylococcus</taxon>
    </lineage>
</organism>
<keyword evidence="2" id="KW-0813">Transport</keyword>
<reference evidence="11 12" key="1">
    <citation type="submission" date="2015-03" db="EMBL/GenBank/DDBJ databases">
        <title>Draft Genome Sequence of S. carnosus subsp. utilis LTH 7013, Isolated from South Tirolean Ham.</title>
        <authorList>
            <person name="Mueller A."/>
            <person name="Huptas C."/>
            <person name="Wenning M."/>
            <person name="Weiss A."/>
            <person name="Schmidt H."/>
        </authorList>
    </citation>
    <scope>NUCLEOTIDE SEQUENCE [LARGE SCALE GENOMIC DNA]</scope>
    <source>
        <strain evidence="11 12">LTH7013</strain>
    </source>
</reference>
<evidence type="ECO:0000259" key="10">
    <source>
        <dbReference type="Pfam" id="PF03553"/>
    </source>
</evidence>
<proteinExistence type="inferred from homology"/>
<name>A0AAJ0JPK9_STACA</name>
<evidence type="ECO:0000256" key="5">
    <source>
        <dbReference type="ARBA" id="ARBA00022692"/>
    </source>
</evidence>
<protein>
    <recommendedName>
        <fullName evidence="10">Na+/H+ antiporter NhaC-like C-terminal domain-containing protein</fullName>
    </recommendedName>
</protein>
<evidence type="ECO:0000256" key="3">
    <source>
        <dbReference type="ARBA" id="ARBA00022449"/>
    </source>
</evidence>
<keyword evidence="6 9" id="KW-1133">Transmembrane helix</keyword>
<keyword evidence="5 9" id="KW-0812">Transmembrane</keyword>
<dbReference type="PANTHER" id="PTHR33451">
    <property type="entry name" value="MALATE-2H(+)/NA(+)-LACTATE ANTIPORTER"/>
    <property type="match status" value="1"/>
</dbReference>
<evidence type="ECO:0000256" key="8">
    <source>
        <dbReference type="ARBA" id="ARBA00038435"/>
    </source>
</evidence>